<dbReference type="GeneID" id="76632297"/>
<accession>A0ABD5W313</accession>
<dbReference type="InterPro" id="IPR003958">
    <property type="entry name" value="CBFA_NFYB_domain"/>
</dbReference>
<organism evidence="2 4">
    <name type="scientific">Halovenus salina</name>
    <dbReference type="NCBI Taxonomy" id="1510225"/>
    <lineage>
        <taxon>Archaea</taxon>
        <taxon>Methanobacteriati</taxon>
        <taxon>Methanobacteriota</taxon>
        <taxon>Stenosarchaea group</taxon>
        <taxon>Halobacteria</taxon>
        <taxon>Halobacteriales</taxon>
        <taxon>Haloarculaceae</taxon>
        <taxon>Halovenus</taxon>
    </lineage>
</organism>
<proteinExistence type="predicted"/>
<dbReference type="InterPro" id="IPR009072">
    <property type="entry name" value="Histone-fold"/>
</dbReference>
<evidence type="ECO:0000313" key="2">
    <source>
        <dbReference type="EMBL" id="MFC7059886.1"/>
    </source>
</evidence>
<evidence type="ECO:0000313" key="3">
    <source>
        <dbReference type="EMBL" id="MFC7059962.1"/>
    </source>
</evidence>
<dbReference type="Proteomes" id="UP001596445">
    <property type="component" value="Unassembled WGS sequence"/>
</dbReference>
<evidence type="ECO:0000313" key="4">
    <source>
        <dbReference type="Proteomes" id="UP001596445"/>
    </source>
</evidence>
<dbReference type="Pfam" id="PF00808">
    <property type="entry name" value="CBFD_NFYB_HMF"/>
    <property type="match status" value="1"/>
</dbReference>
<sequence length="55" mass="6243">MVNLVVKAAVQEELDEMNVASDLYEALDEDVEELLADAARRAQQNERKTVQPRDL</sequence>
<name>A0ABD5W313_9EURY</name>
<reference evidence="2" key="3">
    <citation type="submission" date="2024-09" db="EMBL/GenBank/DDBJ databases">
        <authorList>
            <person name="Sun Q."/>
        </authorList>
    </citation>
    <scope>NUCLEOTIDE SEQUENCE</scope>
    <source>
        <strain evidence="2">CGMCC 1.12553</strain>
    </source>
</reference>
<dbReference type="Gene3D" id="1.10.20.10">
    <property type="entry name" value="Histone, subunit A"/>
    <property type="match status" value="1"/>
</dbReference>
<reference evidence="2" key="1">
    <citation type="journal article" date="2014" name="Int. J. Syst. Evol. Microbiol.">
        <title>Complete genome sequence of Corynebacterium casei LMG S-19264T (=DSM 44701T), isolated from a smear-ripened cheese.</title>
        <authorList>
            <consortium name="US DOE Joint Genome Institute (JGI-PGF)"/>
            <person name="Walter F."/>
            <person name="Albersmeier A."/>
            <person name="Kalinowski J."/>
            <person name="Ruckert C."/>
        </authorList>
    </citation>
    <scope>NUCLEOTIDE SEQUENCE [LARGE SCALE GENOMIC DNA]</scope>
    <source>
        <strain evidence="2">CGMCC 1.12553</strain>
    </source>
</reference>
<dbReference type="AlphaFoldDB" id="A0ABD5W313"/>
<dbReference type="SUPFAM" id="SSF47113">
    <property type="entry name" value="Histone-fold"/>
    <property type="match status" value="1"/>
</dbReference>
<keyword evidence="4" id="KW-1185">Reference proteome</keyword>
<evidence type="ECO:0000259" key="1">
    <source>
        <dbReference type="Pfam" id="PF00808"/>
    </source>
</evidence>
<dbReference type="RefSeq" id="WP_267164387.1">
    <property type="nucleotide sequence ID" value="NZ_CP112974.1"/>
</dbReference>
<comment type="caution">
    <text evidence="2">The sequence shown here is derived from an EMBL/GenBank/DDBJ whole genome shotgun (WGS) entry which is preliminary data.</text>
</comment>
<dbReference type="EMBL" id="JBHSZI010000004">
    <property type="protein sequence ID" value="MFC7059886.1"/>
    <property type="molecule type" value="Genomic_DNA"/>
</dbReference>
<reference evidence="4" key="2">
    <citation type="journal article" date="2019" name="Int. J. Syst. Evol. Microbiol.">
        <title>The Global Catalogue of Microorganisms (GCM) 10K type strain sequencing project: providing services to taxonomists for standard genome sequencing and annotation.</title>
        <authorList>
            <consortium name="The Broad Institute Genomics Platform"/>
            <consortium name="The Broad Institute Genome Sequencing Center for Infectious Disease"/>
            <person name="Wu L."/>
            <person name="Ma J."/>
        </authorList>
    </citation>
    <scope>NUCLEOTIDE SEQUENCE [LARGE SCALE GENOMIC DNA]</scope>
    <source>
        <strain evidence="4">JCM 30072</strain>
    </source>
</reference>
<protein>
    <submittedName>
        <fullName evidence="2">Histone-like protein</fullName>
    </submittedName>
</protein>
<feature type="domain" description="Transcription factor CBF/NF-Y/archaeal histone" evidence="1">
    <location>
        <begin position="23"/>
        <end position="55"/>
    </location>
</feature>
<dbReference type="EMBL" id="JBHSZI010000004">
    <property type="protein sequence ID" value="MFC7059962.1"/>
    <property type="molecule type" value="Genomic_DNA"/>
</dbReference>
<gene>
    <name evidence="2" type="ORF">ACFQQG_18855</name>
    <name evidence="3" type="ORF">ACFQQG_19310</name>
</gene>